<keyword evidence="1" id="KW-0378">Hydrolase</keyword>
<reference evidence="2" key="1">
    <citation type="submission" date="2018-09" db="EMBL/GenBank/DDBJ databases">
        <authorList>
            <person name="Livingstone P.G."/>
            <person name="Whitworth D.E."/>
        </authorList>
    </citation>
    <scope>NUCLEOTIDE SEQUENCE [LARGE SCALE GENOMIC DNA]</scope>
    <source>
        <strain evidence="2">AB050A</strain>
    </source>
</reference>
<dbReference type="EMBL" id="RAWK01000064">
    <property type="protein sequence ID" value="RKH68131.1"/>
    <property type="molecule type" value="Genomic_DNA"/>
</dbReference>
<sequence>MLRVNVRRKGEERAMTLDASTTALRERIGEIRAVDNHTHANTVEPGDTESDALPLEVLGDFPVPVTLRPESPGWLAAYQALYGFPHEELSDAHWPGLRATMRAIAEQHGEGFPEWVLDRIGTEVMLANRVGMGPGLAPPRFRWVSFVDALMLPLSTRSEAAITPDRRKLYPLEASLLRRYLAELKVEAPPATLEAYLRTVVTPTLERHKQAGCVAVKFEAALLRSLDFADITSQTAGGVYARYVGGGEPTPAEYKALQDFLFREISREAGHLGMAVHIHSFEGPGAYYEAAGADPLLLEPTFNDPTLRHTRFILVHGGGIHASHARAMMWKPNVYVDTSAMALLYAPETLAAILRDWLRQFPDKVLFGTDAASFGPDTGWELAAWIGTTQTRTALAMALGGMIRGGEVSRARAEEIATMVMRTNAGELYGLSLAERGSNLKCSRSAAPSASDASSCGK</sequence>
<comment type="caution">
    <text evidence="1">The sequence shown here is derived from an EMBL/GenBank/DDBJ whole genome shotgun (WGS) entry which is preliminary data.</text>
</comment>
<gene>
    <name evidence="1" type="ORF">D7W81_13005</name>
</gene>
<name>A0A3A8QK56_9BACT</name>
<protein>
    <submittedName>
        <fullName evidence="1">Amidohydrolase</fullName>
    </submittedName>
</protein>
<accession>A0A3A8QK56</accession>
<dbReference type="SUPFAM" id="SSF51556">
    <property type="entry name" value="Metallo-dependent hydrolases"/>
    <property type="match status" value="1"/>
</dbReference>
<dbReference type="GO" id="GO:0016787">
    <property type="term" value="F:hydrolase activity"/>
    <property type="evidence" value="ECO:0007669"/>
    <property type="project" value="UniProtKB-KW"/>
</dbReference>
<dbReference type="AlphaFoldDB" id="A0A3A8QK56"/>
<proteinExistence type="predicted"/>
<evidence type="ECO:0000313" key="1">
    <source>
        <dbReference type="EMBL" id="RKH68131.1"/>
    </source>
</evidence>
<dbReference type="InterPro" id="IPR032466">
    <property type="entry name" value="Metal_Hydrolase"/>
</dbReference>
<keyword evidence="2" id="KW-1185">Reference proteome</keyword>
<dbReference type="Gene3D" id="3.20.20.140">
    <property type="entry name" value="Metal-dependent hydrolases"/>
    <property type="match status" value="1"/>
</dbReference>
<organism evidence="1 2">
    <name type="scientific">Corallococcus aberystwythensis</name>
    <dbReference type="NCBI Taxonomy" id="2316722"/>
    <lineage>
        <taxon>Bacteria</taxon>
        <taxon>Pseudomonadati</taxon>
        <taxon>Myxococcota</taxon>
        <taxon>Myxococcia</taxon>
        <taxon>Myxococcales</taxon>
        <taxon>Cystobacterineae</taxon>
        <taxon>Myxococcaceae</taxon>
        <taxon>Corallococcus</taxon>
    </lineage>
</organism>
<dbReference type="Proteomes" id="UP000267003">
    <property type="component" value="Unassembled WGS sequence"/>
</dbReference>
<evidence type="ECO:0000313" key="2">
    <source>
        <dbReference type="Proteomes" id="UP000267003"/>
    </source>
</evidence>